<keyword evidence="4" id="KW-0378">Hydrolase</keyword>
<gene>
    <name evidence="7" type="ORF">Nepgr_005002</name>
</gene>
<dbReference type="InterPro" id="IPR033121">
    <property type="entry name" value="PEPTIDASE_A1"/>
</dbReference>
<evidence type="ECO:0000256" key="2">
    <source>
        <dbReference type="ARBA" id="ARBA00022670"/>
    </source>
</evidence>
<keyword evidence="8" id="KW-1185">Reference proteome</keyword>
<dbReference type="GO" id="GO:0005576">
    <property type="term" value="C:extracellular region"/>
    <property type="evidence" value="ECO:0007669"/>
    <property type="project" value="TreeGrafter"/>
</dbReference>
<keyword evidence="3" id="KW-0064">Aspartyl protease</keyword>
<dbReference type="Gene3D" id="2.40.70.10">
    <property type="entry name" value="Acid Proteases"/>
    <property type="match status" value="2"/>
</dbReference>
<evidence type="ECO:0000259" key="6">
    <source>
        <dbReference type="PROSITE" id="PS51767"/>
    </source>
</evidence>
<dbReference type="InterPro" id="IPR032861">
    <property type="entry name" value="TAXi_N"/>
</dbReference>
<evidence type="ECO:0000256" key="3">
    <source>
        <dbReference type="ARBA" id="ARBA00022750"/>
    </source>
</evidence>
<dbReference type="Proteomes" id="UP001279734">
    <property type="component" value="Unassembled WGS sequence"/>
</dbReference>
<dbReference type="Pfam" id="PF14541">
    <property type="entry name" value="TAXi_C"/>
    <property type="match status" value="1"/>
</dbReference>
<dbReference type="CDD" id="cd05476">
    <property type="entry name" value="pepsin_A_like_plant"/>
    <property type="match status" value="1"/>
</dbReference>
<dbReference type="PROSITE" id="PS51767">
    <property type="entry name" value="PEPTIDASE_A1"/>
    <property type="match status" value="1"/>
</dbReference>
<dbReference type="AlphaFoldDB" id="A0AAD3XFU7"/>
<dbReference type="Pfam" id="PF14543">
    <property type="entry name" value="TAXi_N"/>
    <property type="match status" value="1"/>
</dbReference>
<dbReference type="EMBL" id="BSYO01000004">
    <property type="protein sequence ID" value="GMH03163.1"/>
    <property type="molecule type" value="Genomic_DNA"/>
</dbReference>
<name>A0AAD3XFU7_NEPGR</name>
<dbReference type="PANTHER" id="PTHR47967">
    <property type="entry name" value="OS07G0603500 PROTEIN-RELATED"/>
    <property type="match status" value="1"/>
</dbReference>
<dbReference type="SUPFAM" id="SSF50630">
    <property type="entry name" value="Acid proteases"/>
    <property type="match status" value="1"/>
</dbReference>
<proteinExistence type="inferred from homology"/>
<sequence length="498" mass="55297">MCIYACMLFFFIKEEQYNEGKSHMAAPFIVISLFFSFVIQFISQSFSEQVKHSSLVIGLRRSPAPKISPFMAKKQSEPLNMMEPLREVRDGYLISLTLGTPPQVIQAYLDTGSDLTWVPWGNVSFDCIDCDQYYRAHRLTGAFSPLYSSSSARVPCISSFCTEIHSSDNFYDPCTMAGCSLRALLMGTCSRPCPSFAYTYGEGGVAVGILTKDTLRIHGTSSNIIKEIPKFRFGCVGSTHREPIGIAGFGRGLLSLPSQLGFIEMGFSYCFLPFKFASNPNISSPLIIGDLAISSSQDSFQFTPLQRNPTYPNYYYIFLEAINVENSSTNEAPMNLREFDAKGNGGMVIDSGTTYTHLPDPLYSELLFELESVITYPRAIDQERETGFGLCYEIPCLNDTCNDDDDLLPSITFLFSSNSSLILPKEKHFYAIGVPSNSCVVKCLLYQRMDDGDSGPAAVFGSFQQQNVEVVYDFQQERIGFKPMDCASAAASYGLNKI</sequence>
<accession>A0AAD3XFU7</accession>
<feature type="domain" description="Peptidase A1" evidence="6">
    <location>
        <begin position="92"/>
        <end position="482"/>
    </location>
</feature>
<comment type="similarity">
    <text evidence="1">Belongs to the peptidase A1 family.</text>
</comment>
<comment type="caution">
    <text evidence="7">The sequence shown here is derived from an EMBL/GenBank/DDBJ whole genome shotgun (WGS) entry which is preliminary data.</text>
</comment>
<organism evidence="7 8">
    <name type="scientific">Nepenthes gracilis</name>
    <name type="common">Slender pitcher plant</name>
    <dbReference type="NCBI Taxonomy" id="150966"/>
    <lineage>
        <taxon>Eukaryota</taxon>
        <taxon>Viridiplantae</taxon>
        <taxon>Streptophyta</taxon>
        <taxon>Embryophyta</taxon>
        <taxon>Tracheophyta</taxon>
        <taxon>Spermatophyta</taxon>
        <taxon>Magnoliopsida</taxon>
        <taxon>eudicotyledons</taxon>
        <taxon>Gunneridae</taxon>
        <taxon>Pentapetalae</taxon>
        <taxon>Caryophyllales</taxon>
        <taxon>Nepenthaceae</taxon>
        <taxon>Nepenthes</taxon>
    </lineage>
</organism>
<reference evidence="7" key="1">
    <citation type="submission" date="2023-05" db="EMBL/GenBank/DDBJ databases">
        <title>Nepenthes gracilis genome sequencing.</title>
        <authorList>
            <person name="Fukushima K."/>
        </authorList>
    </citation>
    <scope>NUCLEOTIDE SEQUENCE</scope>
    <source>
        <strain evidence="7">SING2019-196</strain>
    </source>
</reference>
<evidence type="ECO:0000256" key="1">
    <source>
        <dbReference type="ARBA" id="ARBA00007447"/>
    </source>
</evidence>
<keyword evidence="5" id="KW-0325">Glycoprotein</keyword>
<dbReference type="GO" id="GO:0006508">
    <property type="term" value="P:proteolysis"/>
    <property type="evidence" value="ECO:0007669"/>
    <property type="project" value="UniProtKB-KW"/>
</dbReference>
<evidence type="ECO:0000256" key="5">
    <source>
        <dbReference type="ARBA" id="ARBA00023180"/>
    </source>
</evidence>
<protein>
    <recommendedName>
        <fullName evidence="6">Peptidase A1 domain-containing protein</fullName>
    </recommendedName>
</protein>
<keyword evidence="2" id="KW-0645">Protease</keyword>
<dbReference type="PANTHER" id="PTHR47967:SF47">
    <property type="entry name" value="CHLOROPLAST NUCLEOID DNA-BINDING PROTEIN-LIKE"/>
    <property type="match status" value="1"/>
</dbReference>
<dbReference type="GO" id="GO:0004190">
    <property type="term" value="F:aspartic-type endopeptidase activity"/>
    <property type="evidence" value="ECO:0007669"/>
    <property type="project" value="UniProtKB-KW"/>
</dbReference>
<evidence type="ECO:0000313" key="7">
    <source>
        <dbReference type="EMBL" id="GMH03163.1"/>
    </source>
</evidence>
<evidence type="ECO:0000256" key="4">
    <source>
        <dbReference type="ARBA" id="ARBA00022801"/>
    </source>
</evidence>
<dbReference type="InterPro" id="IPR032799">
    <property type="entry name" value="TAXi_C"/>
</dbReference>
<dbReference type="InterPro" id="IPR021109">
    <property type="entry name" value="Peptidase_aspartic_dom_sf"/>
</dbReference>
<dbReference type="InterPro" id="IPR051708">
    <property type="entry name" value="Plant_Aspart_Prot_A1"/>
</dbReference>
<dbReference type="InterPro" id="IPR034161">
    <property type="entry name" value="Pepsin-like_plant"/>
</dbReference>
<evidence type="ECO:0000313" key="8">
    <source>
        <dbReference type="Proteomes" id="UP001279734"/>
    </source>
</evidence>